<dbReference type="eggNOG" id="ENOG502SQH4">
    <property type="taxonomic scope" value="Eukaryota"/>
</dbReference>
<dbReference type="EMBL" id="FN649748">
    <property type="protein sequence ID" value="CBN78429.1"/>
    <property type="molecule type" value="Genomic_DNA"/>
</dbReference>
<feature type="compositionally biased region" description="Polar residues" evidence="1">
    <location>
        <begin position="51"/>
        <end position="67"/>
    </location>
</feature>
<feature type="compositionally biased region" description="Gly residues" evidence="1">
    <location>
        <begin position="200"/>
        <end position="210"/>
    </location>
</feature>
<feature type="region of interest" description="Disordered" evidence="1">
    <location>
        <begin position="51"/>
        <end position="133"/>
    </location>
</feature>
<dbReference type="Proteomes" id="UP000002630">
    <property type="component" value="Linkage Group LG23"/>
</dbReference>
<accession>D8LD62</accession>
<dbReference type="OrthoDB" id="529273at2759"/>
<evidence type="ECO:0000313" key="3">
    <source>
        <dbReference type="Proteomes" id="UP000002630"/>
    </source>
</evidence>
<sequence>MSGASTVYLQVLDPTWMAHLSPMSRLLIVVGLTSVGADNVRFVDADRASFSYTSGDPEQPAQQPRISSTRTAGAEEGGGEEEGVSEKSGGGGGGGGARRRRRRLQTAGELGDGEQQQQQQQPRPGQVGLLEFDPRGRGSEFVLSPALSLPERLTVTADVVSPAYNPPAAAAPAESGDDQQRPGAAQTGGAPPVTRAVRGGRAGVSSGGQQGEETSAREPVCVKYLDTVGESVVQRSEWFPSPEDAASLRRAIDAYCPLSFLRSEEGEGEEEGVRRVLLYQRDQNRQILHADKVVEDLQERLGGGWIVDMMMHDSDRHPCELVETLAGVDVLLTPHGFQSMLGLFMRPGSLLFEVFPQKYFKAGYAPMAEGLDVSSRSEREGKTN</sequence>
<reference evidence="2 3" key="1">
    <citation type="journal article" date="2010" name="Nature">
        <title>The Ectocarpus genome and the independent evolution of multicellularity in brown algae.</title>
        <authorList>
            <person name="Cock J.M."/>
            <person name="Sterck L."/>
            <person name="Rouze P."/>
            <person name="Scornet D."/>
            <person name="Allen A.E."/>
            <person name="Amoutzias G."/>
            <person name="Anthouard V."/>
            <person name="Artiguenave F."/>
            <person name="Aury J.M."/>
            <person name="Badger J.H."/>
            <person name="Beszteri B."/>
            <person name="Billiau K."/>
            <person name="Bonnet E."/>
            <person name="Bothwell J.H."/>
            <person name="Bowler C."/>
            <person name="Boyen C."/>
            <person name="Brownlee C."/>
            <person name="Carrano C.J."/>
            <person name="Charrier B."/>
            <person name="Cho G.Y."/>
            <person name="Coelho S.M."/>
            <person name="Collen J."/>
            <person name="Corre E."/>
            <person name="Da Silva C."/>
            <person name="Delage L."/>
            <person name="Delaroque N."/>
            <person name="Dittami S.M."/>
            <person name="Doulbeau S."/>
            <person name="Elias M."/>
            <person name="Farnham G."/>
            <person name="Gachon C.M."/>
            <person name="Gschloessl B."/>
            <person name="Heesch S."/>
            <person name="Jabbari K."/>
            <person name="Jubin C."/>
            <person name="Kawai H."/>
            <person name="Kimura K."/>
            <person name="Kloareg B."/>
            <person name="Kupper F.C."/>
            <person name="Lang D."/>
            <person name="Le Bail A."/>
            <person name="Leblanc C."/>
            <person name="Lerouge P."/>
            <person name="Lohr M."/>
            <person name="Lopez P.J."/>
            <person name="Martens C."/>
            <person name="Maumus F."/>
            <person name="Michel G."/>
            <person name="Miranda-Saavedra D."/>
            <person name="Morales J."/>
            <person name="Moreau H."/>
            <person name="Motomura T."/>
            <person name="Nagasato C."/>
            <person name="Napoli C.A."/>
            <person name="Nelson D.R."/>
            <person name="Nyvall-Collen P."/>
            <person name="Peters A.F."/>
            <person name="Pommier C."/>
            <person name="Potin P."/>
            <person name="Poulain J."/>
            <person name="Quesneville H."/>
            <person name="Read B."/>
            <person name="Rensing S.A."/>
            <person name="Ritter A."/>
            <person name="Rousvoal S."/>
            <person name="Samanta M."/>
            <person name="Samson G."/>
            <person name="Schroeder D.C."/>
            <person name="Segurens B."/>
            <person name="Strittmatter M."/>
            <person name="Tonon T."/>
            <person name="Tregear J.W."/>
            <person name="Valentin K."/>
            <person name="von Dassow P."/>
            <person name="Yamagishi T."/>
            <person name="Van de Peer Y."/>
            <person name="Wincker P."/>
        </authorList>
    </citation>
    <scope>NUCLEOTIDE SEQUENCE [LARGE SCALE GENOMIC DNA]</scope>
    <source>
        <strain evidence="3">Ec32 / CCAP1310/4</strain>
    </source>
</reference>
<gene>
    <name evidence="2" type="ORF">Esi_0113_0079</name>
</gene>
<evidence type="ECO:0000313" key="2">
    <source>
        <dbReference type="EMBL" id="CBN78429.1"/>
    </source>
</evidence>
<feature type="region of interest" description="Disordered" evidence="1">
    <location>
        <begin position="166"/>
        <end position="216"/>
    </location>
</feature>
<dbReference type="AlphaFoldDB" id="D8LD62"/>
<dbReference type="EMBL" id="FN647822">
    <property type="protein sequence ID" value="CBN78429.1"/>
    <property type="molecule type" value="Genomic_DNA"/>
</dbReference>
<evidence type="ECO:0000256" key="1">
    <source>
        <dbReference type="SAM" id="MobiDB-lite"/>
    </source>
</evidence>
<keyword evidence="3" id="KW-1185">Reference proteome</keyword>
<dbReference type="InParanoid" id="D8LD62"/>
<name>D8LD62_ECTSI</name>
<feature type="compositionally biased region" description="Low complexity" evidence="1">
    <location>
        <begin position="105"/>
        <end position="121"/>
    </location>
</feature>
<organism evidence="2 3">
    <name type="scientific">Ectocarpus siliculosus</name>
    <name type="common">Brown alga</name>
    <name type="synonym">Conferva siliculosa</name>
    <dbReference type="NCBI Taxonomy" id="2880"/>
    <lineage>
        <taxon>Eukaryota</taxon>
        <taxon>Sar</taxon>
        <taxon>Stramenopiles</taxon>
        <taxon>Ochrophyta</taxon>
        <taxon>PX clade</taxon>
        <taxon>Phaeophyceae</taxon>
        <taxon>Ectocarpales</taxon>
        <taxon>Ectocarpaceae</taxon>
        <taxon>Ectocarpus</taxon>
    </lineage>
</organism>
<proteinExistence type="predicted"/>
<protein>
    <submittedName>
        <fullName evidence="2">Uncharacterized protein</fullName>
    </submittedName>
</protein>